<keyword evidence="6" id="KW-1185">Reference proteome</keyword>
<accession>A0ABT7F9K6</accession>
<feature type="domain" description="MobA-like NTP transferase" evidence="4">
    <location>
        <begin position="10"/>
        <end position="133"/>
    </location>
</feature>
<dbReference type="CDD" id="cd06422">
    <property type="entry name" value="NTP_transferase_like_1"/>
    <property type="match status" value="1"/>
</dbReference>
<evidence type="ECO:0000259" key="4">
    <source>
        <dbReference type="Pfam" id="PF12804"/>
    </source>
</evidence>
<sequence length="230" mass="24738">MTGLPKAVMLFAAGFGTRMGALTKDRPKPLIPVAGRALIDHTLTLAREIAPDRIVANTHYKPDQMQRHLQPLGVAISSEQPEILETGGGLKAALPLLGSGPVFAMNTDAIWIGPNPLRLLRDAWRPDEMDALLMCVPVASAFGYDGVGDFTCDQGGRIHRGAGLVYGGAQILKTDGLASIPQKAFSLNLFWDAMMEKGRLRTLSYPGRWCDVGHPAGLELAEDLLKDANV</sequence>
<dbReference type="RefSeq" id="WP_284483746.1">
    <property type="nucleotide sequence ID" value="NZ_JASNJE010000001.1"/>
</dbReference>
<keyword evidence="3" id="KW-0460">Magnesium</keyword>
<organism evidence="5 6">
    <name type="scientific">Sedimentitalea xiamensis</name>
    <dbReference type="NCBI Taxonomy" id="3050037"/>
    <lineage>
        <taxon>Bacteria</taxon>
        <taxon>Pseudomonadati</taxon>
        <taxon>Pseudomonadota</taxon>
        <taxon>Alphaproteobacteria</taxon>
        <taxon>Rhodobacterales</taxon>
        <taxon>Paracoccaceae</taxon>
        <taxon>Sedimentitalea</taxon>
    </lineage>
</organism>
<evidence type="ECO:0000313" key="5">
    <source>
        <dbReference type="EMBL" id="MDK3071797.1"/>
    </source>
</evidence>
<protein>
    <submittedName>
        <fullName evidence="5">Nucleotidyltransferase family protein</fullName>
    </submittedName>
</protein>
<name>A0ABT7F9K6_9RHOB</name>
<evidence type="ECO:0000313" key="6">
    <source>
        <dbReference type="Proteomes" id="UP001227126"/>
    </source>
</evidence>
<reference evidence="5 6" key="1">
    <citation type="submission" date="2023-05" db="EMBL/GenBank/DDBJ databases">
        <title>Sedimentitalea sp. nov. JM2-8.</title>
        <authorList>
            <person name="Huang J."/>
        </authorList>
    </citation>
    <scope>NUCLEOTIDE SEQUENCE [LARGE SCALE GENOMIC DNA]</scope>
    <source>
        <strain evidence="5 6">JM2-8</strain>
    </source>
</reference>
<gene>
    <name evidence="5" type="ORF">QO034_01615</name>
</gene>
<evidence type="ECO:0000256" key="2">
    <source>
        <dbReference type="ARBA" id="ARBA00022695"/>
    </source>
</evidence>
<dbReference type="InterPro" id="IPR050065">
    <property type="entry name" value="GlmU-like"/>
</dbReference>
<dbReference type="PANTHER" id="PTHR43584">
    <property type="entry name" value="NUCLEOTIDYL TRANSFERASE"/>
    <property type="match status" value="1"/>
</dbReference>
<dbReference type="InterPro" id="IPR025877">
    <property type="entry name" value="MobA-like_NTP_Trfase"/>
</dbReference>
<dbReference type="Proteomes" id="UP001227126">
    <property type="component" value="Unassembled WGS sequence"/>
</dbReference>
<dbReference type="PANTHER" id="PTHR43584:SF8">
    <property type="entry name" value="N-ACETYLMURAMATE ALPHA-1-PHOSPHATE URIDYLYLTRANSFERASE"/>
    <property type="match status" value="1"/>
</dbReference>
<proteinExistence type="predicted"/>
<dbReference type="SUPFAM" id="SSF53448">
    <property type="entry name" value="Nucleotide-diphospho-sugar transferases"/>
    <property type="match status" value="1"/>
</dbReference>
<dbReference type="InterPro" id="IPR029044">
    <property type="entry name" value="Nucleotide-diphossugar_trans"/>
</dbReference>
<comment type="caution">
    <text evidence="5">The sequence shown here is derived from an EMBL/GenBank/DDBJ whole genome shotgun (WGS) entry which is preliminary data.</text>
</comment>
<dbReference type="Gene3D" id="3.90.550.10">
    <property type="entry name" value="Spore Coat Polysaccharide Biosynthesis Protein SpsA, Chain A"/>
    <property type="match status" value="1"/>
</dbReference>
<evidence type="ECO:0000256" key="1">
    <source>
        <dbReference type="ARBA" id="ARBA00022679"/>
    </source>
</evidence>
<keyword evidence="1" id="KW-0808">Transferase</keyword>
<evidence type="ECO:0000256" key="3">
    <source>
        <dbReference type="ARBA" id="ARBA00022842"/>
    </source>
</evidence>
<dbReference type="EMBL" id="JASNJE010000001">
    <property type="protein sequence ID" value="MDK3071797.1"/>
    <property type="molecule type" value="Genomic_DNA"/>
</dbReference>
<keyword evidence="2" id="KW-0548">Nucleotidyltransferase</keyword>
<dbReference type="Pfam" id="PF12804">
    <property type="entry name" value="NTP_transf_3"/>
    <property type="match status" value="1"/>
</dbReference>